<keyword evidence="3" id="KW-1185">Reference proteome</keyword>
<dbReference type="Proteomes" id="UP001281003">
    <property type="component" value="Unassembled WGS sequence"/>
</dbReference>
<dbReference type="CDD" id="cd00077">
    <property type="entry name" value="HDc"/>
    <property type="match status" value="1"/>
</dbReference>
<dbReference type="AlphaFoldDB" id="A0AAE0PP28"/>
<reference evidence="2" key="2">
    <citation type="submission" date="2023-07" db="EMBL/GenBank/DDBJ databases">
        <authorList>
            <consortium name="Lawrence Berkeley National Laboratory"/>
            <person name="Haridas S."/>
            <person name="Hensen N."/>
            <person name="Bonometti L."/>
            <person name="Westerberg I."/>
            <person name="Brannstrom I.O."/>
            <person name="Guillou S."/>
            <person name="Cros-Aarteil S."/>
            <person name="Calhoun S."/>
            <person name="Kuo A."/>
            <person name="Mondo S."/>
            <person name="Pangilinan J."/>
            <person name="Riley R."/>
            <person name="LaButti K."/>
            <person name="Andreopoulos B."/>
            <person name="Lipzen A."/>
            <person name="Chen C."/>
            <person name="Yanf M."/>
            <person name="Daum C."/>
            <person name="Ng V."/>
            <person name="Clum A."/>
            <person name="Steindorff A."/>
            <person name="Ohm R."/>
            <person name="Martin F."/>
            <person name="Silar P."/>
            <person name="Natvig D."/>
            <person name="Lalanne C."/>
            <person name="Gautier V."/>
            <person name="Ament-velasquez S.L."/>
            <person name="Kruys A."/>
            <person name="Hutchinson M.I."/>
            <person name="Powell A.J."/>
            <person name="Barry K."/>
            <person name="Miller A.N."/>
            <person name="Grigoriev I.V."/>
            <person name="Debuchy R."/>
            <person name="Gladieux P."/>
            <person name="Thoren M.H."/>
            <person name="Johannesson H."/>
        </authorList>
    </citation>
    <scope>NUCLEOTIDE SEQUENCE</scope>
    <source>
        <strain evidence="2">FGSC 1904</strain>
    </source>
</reference>
<feature type="domain" description="HD/PDEase" evidence="1">
    <location>
        <begin position="25"/>
        <end position="153"/>
    </location>
</feature>
<accession>A0AAE0PP28</accession>
<evidence type="ECO:0000313" key="2">
    <source>
        <dbReference type="EMBL" id="KAK3403140.1"/>
    </source>
</evidence>
<dbReference type="SUPFAM" id="SSF109604">
    <property type="entry name" value="HD-domain/PDEase-like"/>
    <property type="match status" value="1"/>
</dbReference>
<dbReference type="EMBL" id="JAUTDP010000001">
    <property type="protein sequence ID" value="KAK3403140.1"/>
    <property type="molecule type" value="Genomic_DNA"/>
</dbReference>
<proteinExistence type="predicted"/>
<evidence type="ECO:0000259" key="1">
    <source>
        <dbReference type="SMART" id="SM00471"/>
    </source>
</evidence>
<comment type="caution">
    <text evidence="2">The sequence shown here is derived from an EMBL/GenBank/DDBJ whole genome shotgun (WGS) entry which is preliminary data.</text>
</comment>
<evidence type="ECO:0000313" key="3">
    <source>
        <dbReference type="Proteomes" id="UP001281003"/>
    </source>
</evidence>
<dbReference type="PANTHER" id="PTHR33594:SF1">
    <property type="entry name" value="HD_PDEASE DOMAIN-CONTAINING PROTEIN"/>
    <property type="match status" value="1"/>
</dbReference>
<dbReference type="Gene3D" id="1.10.3210.50">
    <property type="match status" value="1"/>
</dbReference>
<dbReference type="SMART" id="SM00471">
    <property type="entry name" value="HDc"/>
    <property type="match status" value="1"/>
</dbReference>
<dbReference type="InterPro" id="IPR003607">
    <property type="entry name" value="HD/PDEase_dom"/>
</dbReference>
<dbReference type="PANTHER" id="PTHR33594">
    <property type="entry name" value="SUPERFAMILY HYDROLASE, PUTATIVE (AFU_ORTHOLOGUE AFUA_1G03035)-RELATED"/>
    <property type="match status" value="1"/>
</dbReference>
<organism evidence="2 3">
    <name type="scientific">Sordaria brevicollis</name>
    <dbReference type="NCBI Taxonomy" id="83679"/>
    <lineage>
        <taxon>Eukaryota</taxon>
        <taxon>Fungi</taxon>
        <taxon>Dikarya</taxon>
        <taxon>Ascomycota</taxon>
        <taxon>Pezizomycotina</taxon>
        <taxon>Sordariomycetes</taxon>
        <taxon>Sordariomycetidae</taxon>
        <taxon>Sordariales</taxon>
        <taxon>Sordariaceae</taxon>
        <taxon>Sordaria</taxon>
    </lineage>
</organism>
<name>A0AAE0PP28_SORBR</name>
<reference evidence="2" key="1">
    <citation type="journal article" date="2023" name="Mol. Phylogenet. Evol.">
        <title>Genome-scale phylogeny and comparative genomics of the fungal order Sordariales.</title>
        <authorList>
            <person name="Hensen N."/>
            <person name="Bonometti L."/>
            <person name="Westerberg I."/>
            <person name="Brannstrom I.O."/>
            <person name="Guillou S."/>
            <person name="Cros-Aarteil S."/>
            <person name="Calhoun S."/>
            <person name="Haridas S."/>
            <person name="Kuo A."/>
            <person name="Mondo S."/>
            <person name="Pangilinan J."/>
            <person name="Riley R."/>
            <person name="LaButti K."/>
            <person name="Andreopoulos B."/>
            <person name="Lipzen A."/>
            <person name="Chen C."/>
            <person name="Yan M."/>
            <person name="Daum C."/>
            <person name="Ng V."/>
            <person name="Clum A."/>
            <person name="Steindorff A."/>
            <person name="Ohm R.A."/>
            <person name="Martin F."/>
            <person name="Silar P."/>
            <person name="Natvig D.O."/>
            <person name="Lalanne C."/>
            <person name="Gautier V."/>
            <person name="Ament-Velasquez S.L."/>
            <person name="Kruys A."/>
            <person name="Hutchinson M.I."/>
            <person name="Powell A.J."/>
            <person name="Barry K."/>
            <person name="Miller A.N."/>
            <person name="Grigoriev I.V."/>
            <person name="Debuchy R."/>
            <person name="Gladieux P."/>
            <person name="Hiltunen Thoren M."/>
            <person name="Johannesson H."/>
        </authorList>
    </citation>
    <scope>NUCLEOTIDE SEQUENCE</scope>
    <source>
        <strain evidence="2">FGSC 1904</strain>
    </source>
</reference>
<sequence>MDTFKDDPLVQAVTAYVKEYMSNYDASHDWSHIERVVGLSHHIYSKSANKDSLDLRTIHLAALLHDVGDKKYLKSNEDPTTLIQSLLVSFSCPPDLASKIQAICLNVSYSTETKNPSNPGFIMGLIKEHPELAVVQDADRLDAVGAVGLGRMFTFGGAKTGRDMDGSMEHVDEKLVRLVDLAKTDVGRVLMRERTERLRVFQGWWKEEVGFAKGA</sequence>
<gene>
    <name evidence="2" type="ORF">B0T20DRAFT_344097</name>
</gene>
<protein>
    <recommendedName>
        <fullName evidence="1">HD/PDEase domain-containing protein</fullName>
    </recommendedName>
</protein>